<protein>
    <submittedName>
        <fullName evidence="2">Uncharacterized protein</fullName>
    </submittedName>
</protein>
<evidence type="ECO:0000313" key="2">
    <source>
        <dbReference type="EMBL" id="WUS60086.1"/>
    </source>
</evidence>
<evidence type="ECO:0000256" key="1">
    <source>
        <dbReference type="SAM" id="MobiDB-lite"/>
    </source>
</evidence>
<feature type="region of interest" description="Disordered" evidence="1">
    <location>
        <begin position="1"/>
        <end position="26"/>
    </location>
</feature>
<dbReference type="RefSeq" id="WP_329493830.1">
    <property type="nucleotide sequence ID" value="NZ_CP108460.1"/>
</dbReference>
<gene>
    <name evidence="2" type="ORF">OG469_34095</name>
</gene>
<accession>A0ABZ1WGQ8</accession>
<name>A0ABZ1WGQ8_9ACTN</name>
<keyword evidence="3" id="KW-1185">Reference proteome</keyword>
<sequence>MYQYTDRKNRTLADRANEAADRRLDQGTEQDGITLDVFDWVTDLPGNCYAAVVSPLHARITQWATAS</sequence>
<organism evidence="2 3">
    <name type="scientific">Kitasatospora herbaricolor</name>
    <dbReference type="NCBI Taxonomy" id="68217"/>
    <lineage>
        <taxon>Bacteria</taxon>
        <taxon>Bacillati</taxon>
        <taxon>Actinomycetota</taxon>
        <taxon>Actinomycetes</taxon>
        <taxon>Kitasatosporales</taxon>
        <taxon>Streptomycetaceae</taxon>
        <taxon>Kitasatospora</taxon>
    </lineage>
</organism>
<reference evidence="2 3" key="1">
    <citation type="submission" date="2022-10" db="EMBL/GenBank/DDBJ databases">
        <title>The complete genomes of actinobacterial strains from the NBC collection.</title>
        <authorList>
            <person name="Joergensen T.S."/>
            <person name="Alvarez Arevalo M."/>
            <person name="Sterndorff E.B."/>
            <person name="Faurdal D."/>
            <person name="Vuksanovic O."/>
            <person name="Mourched A.-S."/>
            <person name="Charusanti P."/>
            <person name="Shaw S."/>
            <person name="Blin K."/>
            <person name="Weber T."/>
        </authorList>
    </citation>
    <scope>NUCLEOTIDE SEQUENCE [LARGE SCALE GENOMIC DNA]</scope>
    <source>
        <strain evidence="2 3">NBC_01247</strain>
    </source>
</reference>
<evidence type="ECO:0000313" key="3">
    <source>
        <dbReference type="Proteomes" id="UP001432014"/>
    </source>
</evidence>
<dbReference type="EMBL" id="CP108482">
    <property type="protein sequence ID" value="WUS60086.1"/>
    <property type="molecule type" value="Genomic_DNA"/>
</dbReference>
<proteinExistence type="predicted"/>
<dbReference type="Proteomes" id="UP001432014">
    <property type="component" value="Chromosome"/>
</dbReference>